<organism evidence="1 2">
    <name type="scientific">Helicobacter colisuis</name>
    <dbReference type="NCBI Taxonomy" id="2949739"/>
    <lineage>
        <taxon>Bacteria</taxon>
        <taxon>Pseudomonadati</taxon>
        <taxon>Campylobacterota</taxon>
        <taxon>Epsilonproteobacteria</taxon>
        <taxon>Campylobacterales</taxon>
        <taxon>Helicobacteraceae</taxon>
        <taxon>Helicobacter</taxon>
    </lineage>
</organism>
<dbReference type="SUPFAM" id="SSF53822">
    <property type="entry name" value="Periplasmic binding protein-like I"/>
    <property type="match status" value="1"/>
</dbReference>
<reference evidence="1" key="1">
    <citation type="submission" date="2022-06" db="EMBL/GenBank/DDBJ databases">
        <title>Helicobacter colisuis sp. nov.</title>
        <authorList>
            <person name="Papic B."/>
            <person name="Gruntar I."/>
        </authorList>
    </citation>
    <scope>NUCLEOTIDE SEQUENCE</scope>
    <source>
        <strain evidence="1">11154-15</strain>
    </source>
</reference>
<comment type="caution">
    <text evidence="1">The sequence shown here is derived from an EMBL/GenBank/DDBJ whole genome shotgun (WGS) entry which is preliminary data.</text>
</comment>
<gene>
    <name evidence="1" type="ORF">NCR95_04235</name>
</gene>
<protein>
    <recommendedName>
        <fullName evidence="3">Periplasmic protein</fullName>
    </recommendedName>
</protein>
<proteinExistence type="predicted"/>
<dbReference type="Proteomes" id="UP001057522">
    <property type="component" value="Unassembled WGS sequence"/>
</dbReference>
<name>A0ABT0TTY4_9HELI</name>
<dbReference type="EMBL" id="JAMOKX010000003">
    <property type="protein sequence ID" value="MCL9819378.1"/>
    <property type="molecule type" value="Genomic_DNA"/>
</dbReference>
<sequence>MKTINKILLLWLLPSLIFASGRYPSPLPTPSTEILNIETQKCNTSCLERLLEQGQVFSFIANFTQDNQNQTLLESLNALMSALDISQIPYFENSKQSFFNIALLFSRKDIGAYSASTTNVILSYLLHQNKPFNFEVFDSKSESAQDLQVAIDAIHSKGYRQIIAILTYNGANNLNTLKIQTPIFIPSVHSSQITTTPLPNIIYGGISYEEQIQELSRFNPQSKAASFYDSSYIGNQIHQSVLKYNPNIVYSTAFNLKDNSNFTKTARTLKPLLEHSRIFLNTPVINSSIVLSQLTYYSIATEGVYSTQINYSPTLLSITQPKDRKKMYIANSIQPLDDLLSEESKMLNVDLEYDWINYATAFGIEYFYRKNTPSAKDYFKENIKDNQVQYKIEILSPINNRFVNSNASF</sequence>
<accession>A0ABT0TTY4</accession>
<evidence type="ECO:0000313" key="2">
    <source>
        <dbReference type="Proteomes" id="UP001057522"/>
    </source>
</evidence>
<keyword evidence="2" id="KW-1185">Reference proteome</keyword>
<evidence type="ECO:0000313" key="1">
    <source>
        <dbReference type="EMBL" id="MCL9819378.1"/>
    </source>
</evidence>
<evidence type="ECO:0008006" key="3">
    <source>
        <dbReference type="Google" id="ProtNLM"/>
    </source>
</evidence>
<dbReference type="InterPro" id="IPR028082">
    <property type="entry name" value="Peripla_BP_I"/>
</dbReference>
<dbReference type="RefSeq" id="WP_112056567.1">
    <property type="nucleotide sequence ID" value="NZ_JAMOKX010000003.1"/>
</dbReference>